<comment type="caution">
    <text evidence="1">The sequence shown here is derived from an EMBL/GenBank/DDBJ whole genome shotgun (WGS) entry which is preliminary data.</text>
</comment>
<dbReference type="RefSeq" id="XP_067802003.1">
    <property type="nucleotide sequence ID" value="XM_067948472.1"/>
</dbReference>
<dbReference type="EMBL" id="JALLKP010000005">
    <property type="protein sequence ID" value="KAK2195160.1"/>
    <property type="molecule type" value="Genomic_DNA"/>
</dbReference>
<dbReference type="KEGG" id="bdw:94337759"/>
<sequence>MLPLGLGLYFPGFISTFYRAFATHNNSVSILQQHYNRLPIRKKYIRAIKRGTLVWDKGQVKIPPIHCEGYDPPRQCLLPNEKHRKNQYRGRFENIKSKRVSFYD</sequence>
<evidence type="ECO:0000313" key="2">
    <source>
        <dbReference type="Proteomes" id="UP001214638"/>
    </source>
</evidence>
<dbReference type="Pfam" id="PF23512">
    <property type="entry name" value="Microp_apicomplexa_8"/>
    <property type="match status" value="1"/>
</dbReference>
<protein>
    <submittedName>
        <fullName evidence="1">Uncharacterized protein</fullName>
    </submittedName>
</protein>
<dbReference type="AlphaFoldDB" id="A0AAD9UMW1"/>
<keyword evidence="2" id="KW-1185">Reference proteome</keyword>
<name>A0AAD9UMW1_9APIC</name>
<gene>
    <name evidence="1" type="ORF">BdWA1_003462</name>
</gene>
<accession>A0AAD9UMW1</accession>
<organism evidence="1 2">
    <name type="scientific">Babesia duncani</name>
    <dbReference type="NCBI Taxonomy" id="323732"/>
    <lineage>
        <taxon>Eukaryota</taxon>
        <taxon>Sar</taxon>
        <taxon>Alveolata</taxon>
        <taxon>Apicomplexa</taxon>
        <taxon>Aconoidasida</taxon>
        <taxon>Piroplasmida</taxon>
        <taxon>Babesiidae</taxon>
        <taxon>Babesia</taxon>
    </lineage>
</organism>
<dbReference type="GeneID" id="94337759"/>
<reference evidence="1" key="1">
    <citation type="journal article" date="2023" name="Nat. Microbiol.">
        <title>Babesia duncani multi-omics identifies virulence factors and drug targets.</title>
        <authorList>
            <person name="Singh P."/>
            <person name="Lonardi S."/>
            <person name="Liang Q."/>
            <person name="Vydyam P."/>
            <person name="Khabirova E."/>
            <person name="Fang T."/>
            <person name="Gihaz S."/>
            <person name="Thekkiniath J."/>
            <person name="Munshi M."/>
            <person name="Abel S."/>
            <person name="Ciampossin L."/>
            <person name="Batugedara G."/>
            <person name="Gupta M."/>
            <person name="Lu X.M."/>
            <person name="Lenz T."/>
            <person name="Chakravarty S."/>
            <person name="Cornillot E."/>
            <person name="Hu Y."/>
            <person name="Ma W."/>
            <person name="Gonzalez L.M."/>
            <person name="Sanchez S."/>
            <person name="Estrada K."/>
            <person name="Sanchez-Flores A."/>
            <person name="Montero E."/>
            <person name="Harb O.S."/>
            <person name="Le Roch K.G."/>
            <person name="Mamoun C.B."/>
        </authorList>
    </citation>
    <scope>NUCLEOTIDE SEQUENCE</scope>
    <source>
        <strain evidence="1">WA1</strain>
    </source>
</reference>
<dbReference type="Proteomes" id="UP001214638">
    <property type="component" value="Unassembled WGS sequence"/>
</dbReference>
<dbReference type="InterPro" id="IPR056347">
    <property type="entry name" value="Microp_apicomplexa_8"/>
</dbReference>
<evidence type="ECO:0000313" key="1">
    <source>
        <dbReference type="EMBL" id="KAK2195160.1"/>
    </source>
</evidence>
<proteinExistence type="predicted"/>